<protein>
    <submittedName>
        <fullName evidence="1">Uncharacterized protein</fullName>
    </submittedName>
</protein>
<sequence length="37" mass="4284">MRRFARHFLRPSVAVDETEEEIAFSRLNHSPTAKVKG</sequence>
<name>A0A376CYH9_9CORY</name>
<reference evidence="1 2" key="1">
    <citation type="submission" date="2018-06" db="EMBL/GenBank/DDBJ databases">
        <authorList>
            <consortium name="Pathogen Informatics"/>
            <person name="Doyle S."/>
        </authorList>
    </citation>
    <scope>NUCLEOTIDE SEQUENCE [LARGE SCALE GENOMIC DNA]</scope>
    <source>
        <strain evidence="1 2">NCTC10289</strain>
    </source>
</reference>
<proteinExistence type="predicted"/>
<accession>A0A376CYH9</accession>
<evidence type="ECO:0000313" key="2">
    <source>
        <dbReference type="Proteomes" id="UP000254287"/>
    </source>
</evidence>
<dbReference type="EMBL" id="UFXP01000001">
    <property type="protein sequence ID" value="STC77989.1"/>
    <property type="molecule type" value="Genomic_DNA"/>
</dbReference>
<evidence type="ECO:0000313" key="1">
    <source>
        <dbReference type="EMBL" id="STC77989.1"/>
    </source>
</evidence>
<dbReference type="Proteomes" id="UP000254287">
    <property type="component" value="Unassembled WGS sequence"/>
</dbReference>
<organism evidence="1 2">
    <name type="scientific">Corynebacterium minutissimum</name>
    <dbReference type="NCBI Taxonomy" id="38301"/>
    <lineage>
        <taxon>Bacteria</taxon>
        <taxon>Bacillati</taxon>
        <taxon>Actinomycetota</taxon>
        <taxon>Actinomycetes</taxon>
        <taxon>Mycobacteriales</taxon>
        <taxon>Corynebacteriaceae</taxon>
        <taxon>Corynebacterium</taxon>
    </lineage>
</organism>
<dbReference type="AlphaFoldDB" id="A0A376CYH9"/>
<gene>
    <name evidence="1" type="ORF">NCTC10289_01415</name>
</gene>